<evidence type="ECO:0000313" key="5">
    <source>
        <dbReference type="Proteomes" id="UP000054742"/>
    </source>
</evidence>
<name>A0A0W0S469_9GAMM</name>
<accession>A0A0W0S469</accession>
<evidence type="ECO:0000313" key="4">
    <source>
        <dbReference type="EMBL" id="KTC78027.1"/>
    </source>
</evidence>
<gene>
    <name evidence="4" type="ORF">Lbru_2319</name>
</gene>
<feature type="active site" evidence="3">
    <location>
        <position position="47"/>
    </location>
</feature>
<dbReference type="PIRSF" id="PIRSF016184">
    <property type="entry name" value="PhzC_PhzF"/>
    <property type="match status" value="1"/>
</dbReference>
<organism evidence="4 5">
    <name type="scientific">Legionella brunensis</name>
    <dbReference type="NCBI Taxonomy" id="29422"/>
    <lineage>
        <taxon>Bacteria</taxon>
        <taxon>Pseudomonadati</taxon>
        <taxon>Pseudomonadota</taxon>
        <taxon>Gammaproteobacteria</taxon>
        <taxon>Legionellales</taxon>
        <taxon>Legionellaceae</taxon>
        <taxon>Legionella</taxon>
    </lineage>
</organism>
<evidence type="ECO:0000256" key="2">
    <source>
        <dbReference type="ARBA" id="ARBA00023235"/>
    </source>
</evidence>
<dbReference type="PATRIC" id="fig|29422.6.peg.2470"/>
<evidence type="ECO:0000256" key="1">
    <source>
        <dbReference type="ARBA" id="ARBA00008270"/>
    </source>
</evidence>
<protein>
    <submittedName>
        <fullName evidence="4">Epimerase</fullName>
    </submittedName>
</protein>
<dbReference type="Proteomes" id="UP000054742">
    <property type="component" value="Unassembled WGS sequence"/>
</dbReference>
<dbReference type="Gene3D" id="3.10.310.10">
    <property type="entry name" value="Diaminopimelate Epimerase, Chain A, domain 1"/>
    <property type="match status" value="2"/>
</dbReference>
<dbReference type="InterPro" id="IPR003719">
    <property type="entry name" value="Phenazine_PhzF-like"/>
</dbReference>
<evidence type="ECO:0000256" key="3">
    <source>
        <dbReference type="PIRSR" id="PIRSR016184-1"/>
    </source>
</evidence>
<comment type="caution">
    <text evidence="4">The sequence shown here is derived from an EMBL/GenBank/DDBJ whole genome shotgun (WGS) entry which is preliminary data.</text>
</comment>
<proteinExistence type="inferred from homology"/>
<dbReference type="OrthoDB" id="9788221at2"/>
<dbReference type="NCBIfam" id="TIGR00654">
    <property type="entry name" value="PhzF_family"/>
    <property type="match status" value="1"/>
</dbReference>
<dbReference type="PANTHER" id="PTHR13774">
    <property type="entry name" value="PHENAZINE BIOSYNTHESIS PROTEIN"/>
    <property type="match status" value="1"/>
</dbReference>
<dbReference type="RefSeq" id="WP_058442310.1">
    <property type="nucleotide sequence ID" value="NZ_CAAAHU010000018.1"/>
</dbReference>
<dbReference type="GO" id="GO:0016853">
    <property type="term" value="F:isomerase activity"/>
    <property type="evidence" value="ECO:0007669"/>
    <property type="project" value="UniProtKB-KW"/>
</dbReference>
<dbReference type="AlphaFoldDB" id="A0A0W0S469"/>
<dbReference type="EMBL" id="LNXV01000033">
    <property type="protein sequence ID" value="KTC78027.1"/>
    <property type="molecule type" value="Genomic_DNA"/>
</dbReference>
<dbReference type="SUPFAM" id="SSF54506">
    <property type="entry name" value="Diaminopimelate epimerase-like"/>
    <property type="match status" value="1"/>
</dbReference>
<dbReference type="Pfam" id="PF02567">
    <property type="entry name" value="PhzC-PhzF"/>
    <property type="match status" value="1"/>
</dbReference>
<keyword evidence="5" id="KW-1185">Reference proteome</keyword>
<dbReference type="PANTHER" id="PTHR13774:SF17">
    <property type="entry name" value="PHENAZINE BIOSYNTHESIS-LIKE DOMAIN-CONTAINING PROTEIN"/>
    <property type="match status" value="1"/>
</dbReference>
<sequence>MMTQTMYQVDAFTTKLFGGNPAAVCPLKEWLSDELMQAIASENNLSETAFIVKEGGYYRIRWFTPNSEVALCGHATLASAYVIFEKLGYEGESLTFQSLSGELRVRKQGEQLQLDFPLLPYTAITPPQALLAAMNVMPKEVYESTFDLLLIFDDEKDVEKAILDLNAISQLQNRGVILSAPSIKFDVYSRCFYPGCNVPEDPVTGSAHCVIAPYWSERLGKKKIHALQGLKRRGELICEIKDERVLLAGSCRLYLQGDINLA</sequence>
<comment type="similarity">
    <text evidence="1">Belongs to the PhzF family.</text>
</comment>
<reference evidence="4 5" key="1">
    <citation type="submission" date="2015-11" db="EMBL/GenBank/DDBJ databases">
        <title>Genomic analysis of 38 Legionella species identifies large and diverse effector repertoires.</title>
        <authorList>
            <person name="Burstein D."/>
            <person name="Amaro F."/>
            <person name="Zusman T."/>
            <person name="Lifshitz Z."/>
            <person name="Cohen O."/>
            <person name="Gilbert J.A."/>
            <person name="Pupko T."/>
            <person name="Shuman H.A."/>
            <person name="Segal G."/>
        </authorList>
    </citation>
    <scope>NUCLEOTIDE SEQUENCE [LARGE SCALE GENOMIC DNA]</scope>
    <source>
        <strain evidence="4 5">ATCC 43878</strain>
    </source>
</reference>
<dbReference type="GO" id="GO:0005737">
    <property type="term" value="C:cytoplasm"/>
    <property type="evidence" value="ECO:0007669"/>
    <property type="project" value="TreeGrafter"/>
</dbReference>
<keyword evidence="2" id="KW-0413">Isomerase</keyword>
<dbReference type="STRING" id="29422.Lbru_2319"/>